<dbReference type="NCBIfam" id="TIGR03317">
    <property type="entry name" value="ygfZ_signature"/>
    <property type="match status" value="1"/>
</dbReference>
<evidence type="ECO:0000313" key="5">
    <source>
        <dbReference type="Proteomes" id="UP000215027"/>
    </source>
</evidence>
<dbReference type="Pfam" id="PF01571">
    <property type="entry name" value="GCV_T"/>
    <property type="match status" value="1"/>
</dbReference>
<dbReference type="Pfam" id="PF25455">
    <property type="entry name" value="Beta-barrel_CAF17_C"/>
    <property type="match status" value="1"/>
</dbReference>
<name>A0A160T543_9CHLR</name>
<dbReference type="PIRSF" id="PIRSF006487">
    <property type="entry name" value="GcvT"/>
    <property type="match status" value="1"/>
</dbReference>
<dbReference type="OrthoDB" id="9796287at2"/>
<feature type="domain" description="CAF17 C-terminal" evidence="3">
    <location>
        <begin position="253"/>
        <end position="316"/>
    </location>
</feature>
<dbReference type="InterPro" id="IPR006222">
    <property type="entry name" value="GCVT_N"/>
</dbReference>
<organism evidence="4 5">
    <name type="scientific">Candidatus Promineifilum breve</name>
    <dbReference type="NCBI Taxonomy" id="1806508"/>
    <lineage>
        <taxon>Bacteria</taxon>
        <taxon>Bacillati</taxon>
        <taxon>Chloroflexota</taxon>
        <taxon>Ardenticatenia</taxon>
        <taxon>Candidatus Promineifilales</taxon>
        <taxon>Candidatus Promineifilaceae</taxon>
        <taxon>Candidatus Promineifilum</taxon>
    </lineage>
</organism>
<evidence type="ECO:0000259" key="3">
    <source>
        <dbReference type="Pfam" id="PF25455"/>
    </source>
</evidence>
<protein>
    <submittedName>
        <fullName evidence="4">Folate-binding protein YgfZ</fullName>
    </submittedName>
</protein>
<accession>A0A160T543</accession>
<dbReference type="AlphaFoldDB" id="A0A160T543"/>
<dbReference type="InterPro" id="IPR017703">
    <property type="entry name" value="YgfZ/GCV_T_CS"/>
</dbReference>
<proteinExistence type="predicted"/>
<gene>
    <name evidence="4" type="ORF">CFX0092_A2067</name>
</gene>
<evidence type="ECO:0000256" key="1">
    <source>
        <dbReference type="ARBA" id="ARBA00022946"/>
    </source>
</evidence>
<feature type="domain" description="GCVT N-terminal" evidence="2">
    <location>
        <begin position="13"/>
        <end position="231"/>
    </location>
</feature>
<dbReference type="PANTHER" id="PTHR22602:SF0">
    <property type="entry name" value="TRANSFERASE CAF17, MITOCHONDRIAL-RELATED"/>
    <property type="match status" value="1"/>
</dbReference>
<dbReference type="Gene3D" id="3.30.1360.120">
    <property type="entry name" value="Probable tRNA modification gtpase trme, domain 1"/>
    <property type="match status" value="1"/>
</dbReference>
<dbReference type="InterPro" id="IPR029043">
    <property type="entry name" value="GcvT/YgfZ_C"/>
</dbReference>
<evidence type="ECO:0000259" key="2">
    <source>
        <dbReference type="Pfam" id="PF01571"/>
    </source>
</evidence>
<dbReference type="Proteomes" id="UP000215027">
    <property type="component" value="Chromosome I"/>
</dbReference>
<dbReference type="RefSeq" id="WP_157913047.1">
    <property type="nucleotide sequence ID" value="NZ_LN890655.1"/>
</dbReference>
<dbReference type="SUPFAM" id="SSF101790">
    <property type="entry name" value="Aminomethyltransferase beta-barrel domain"/>
    <property type="match status" value="1"/>
</dbReference>
<dbReference type="PANTHER" id="PTHR22602">
    <property type="entry name" value="TRANSFERASE CAF17, MITOCHONDRIAL-RELATED"/>
    <property type="match status" value="1"/>
</dbReference>
<dbReference type="GO" id="GO:0016226">
    <property type="term" value="P:iron-sulfur cluster assembly"/>
    <property type="evidence" value="ECO:0007669"/>
    <property type="project" value="TreeGrafter"/>
</dbReference>
<dbReference type="InterPro" id="IPR045179">
    <property type="entry name" value="YgfZ/GcvT"/>
</dbReference>
<reference evidence="4" key="1">
    <citation type="submission" date="2016-01" db="EMBL/GenBank/DDBJ databases">
        <authorList>
            <person name="Mcilroy J.S."/>
            <person name="Karst M S."/>
            <person name="Albertsen M."/>
        </authorList>
    </citation>
    <scope>NUCLEOTIDE SEQUENCE</scope>
    <source>
        <strain evidence="4">Cfx-K</strain>
    </source>
</reference>
<dbReference type="InterPro" id="IPR057460">
    <property type="entry name" value="CAF17_C"/>
</dbReference>
<dbReference type="SUPFAM" id="SSF103025">
    <property type="entry name" value="Folate-binding domain"/>
    <property type="match status" value="1"/>
</dbReference>
<dbReference type="EMBL" id="LN890655">
    <property type="protein sequence ID" value="CUS03945.2"/>
    <property type="molecule type" value="Genomic_DNA"/>
</dbReference>
<evidence type="ECO:0000313" key="4">
    <source>
        <dbReference type="EMBL" id="CUS03945.2"/>
    </source>
</evidence>
<sequence length="318" mass="33546">MMTNKPVALPEAYAAAHTSAVLVEHAERGMLHLTGATRLDLINRMSTQAVGGLKSGEGAATVLTTDIGRIIDRVILYAGRDSVYVLTGEGHGDALARYFMRNIFFNDDVQLRDLSRETAVFGVYGARAGERLAAIGFPEVELPRHHWREAQIGGATAYLHRADGVAGDGYFVTTTVTDRAAIESALAAGLTAIDATAYDYLRIEAGLPRFGRELSLDYIPLEAGLWDDVSFSKGCYTGQEIIARMESRGKLAKRLVRLRPASPVAAGLEISAAGRAVGMVTSAADGPAGPLALGYVKTAALNDGAALSAGGIDVVVVV</sequence>
<dbReference type="KEGG" id="pbf:CFX0092_A2067"/>
<dbReference type="InterPro" id="IPR027266">
    <property type="entry name" value="TrmE/GcvT-like"/>
</dbReference>
<keyword evidence="1" id="KW-0809">Transit peptide</keyword>
<keyword evidence="5" id="KW-1185">Reference proteome</keyword>